<organism evidence="8 9">
    <name type="scientific">Actinacidiphila alni</name>
    <dbReference type="NCBI Taxonomy" id="380248"/>
    <lineage>
        <taxon>Bacteria</taxon>
        <taxon>Bacillati</taxon>
        <taxon>Actinomycetota</taxon>
        <taxon>Actinomycetes</taxon>
        <taxon>Kitasatosporales</taxon>
        <taxon>Streptomycetaceae</taxon>
        <taxon>Actinacidiphila</taxon>
    </lineage>
</organism>
<dbReference type="Pfam" id="PF12833">
    <property type="entry name" value="HTH_18"/>
    <property type="match status" value="1"/>
</dbReference>
<protein>
    <recommendedName>
        <fullName evidence="5">HTH-type transcriptional regulator RipA</fullName>
    </recommendedName>
    <alternativeName>
        <fullName evidence="6">Repressor of iron proteins A</fullName>
    </alternativeName>
</protein>
<evidence type="ECO:0000256" key="3">
    <source>
        <dbReference type="ARBA" id="ARBA00023125"/>
    </source>
</evidence>
<dbReference type="InterPro" id="IPR018062">
    <property type="entry name" value="HTH_AraC-typ_CS"/>
</dbReference>
<keyword evidence="9" id="KW-1185">Reference proteome</keyword>
<accession>A0A1I2AY53</accession>
<evidence type="ECO:0000259" key="7">
    <source>
        <dbReference type="PROSITE" id="PS01124"/>
    </source>
</evidence>
<dbReference type="InterPro" id="IPR009057">
    <property type="entry name" value="Homeodomain-like_sf"/>
</dbReference>
<proteinExistence type="predicted"/>
<evidence type="ECO:0000256" key="4">
    <source>
        <dbReference type="ARBA" id="ARBA00023163"/>
    </source>
</evidence>
<dbReference type="InterPro" id="IPR011051">
    <property type="entry name" value="RmlC_Cupin_sf"/>
</dbReference>
<name>A0A1I2AY53_9ACTN</name>
<dbReference type="FunFam" id="1.10.10.60:FF:000132">
    <property type="entry name" value="AraC family transcriptional regulator"/>
    <property type="match status" value="1"/>
</dbReference>
<dbReference type="SUPFAM" id="SSF51182">
    <property type="entry name" value="RmlC-like cupins"/>
    <property type="match status" value="1"/>
</dbReference>
<evidence type="ECO:0000313" key="9">
    <source>
        <dbReference type="Proteomes" id="UP000199323"/>
    </source>
</evidence>
<dbReference type="PANTHER" id="PTHR11019:SF199">
    <property type="entry name" value="HTH-TYPE TRANSCRIPTIONAL REGULATOR NIMR"/>
    <property type="match status" value="1"/>
</dbReference>
<sequence length="248" mass="27118">MTTDATPILTIEHGASYERAPVAGIHTHDGPKLLWTSTATVTISTGSRDWLIPPGYGLWIPAGVPHAGWILRDGEGSSMTFDPEHCTIAWPDVAGVHISPLLAELMNHLRRVEPGDPSRPAAEALMFTLLRPLPPHDIPITMPTDPRVRTIAERLIADPSDQRELAAWADFTHSSVRSLSRLFRDETGLSFAEWRTQVRVHAAIQKLATGTPVNTTARAVGYRRPSAFIAAFRRATGQTPGTYLADNP</sequence>
<dbReference type="PROSITE" id="PS01124">
    <property type="entry name" value="HTH_ARAC_FAMILY_2"/>
    <property type="match status" value="1"/>
</dbReference>
<keyword evidence="4" id="KW-0804">Transcription</keyword>
<dbReference type="GO" id="GO:0043565">
    <property type="term" value="F:sequence-specific DNA binding"/>
    <property type="evidence" value="ECO:0007669"/>
    <property type="project" value="InterPro"/>
</dbReference>
<evidence type="ECO:0000256" key="1">
    <source>
        <dbReference type="ARBA" id="ARBA00022491"/>
    </source>
</evidence>
<reference evidence="8 9" key="1">
    <citation type="submission" date="2016-10" db="EMBL/GenBank/DDBJ databases">
        <authorList>
            <person name="de Groot N.N."/>
        </authorList>
    </citation>
    <scope>NUCLEOTIDE SEQUENCE [LARGE SCALE GENOMIC DNA]</scope>
    <source>
        <strain evidence="8 9">CGMCC 4.3510</strain>
    </source>
</reference>
<keyword evidence="2" id="KW-0805">Transcription regulation</keyword>
<dbReference type="SMART" id="SM00342">
    <property type="entry name" value="HTH_ARAC"/>
    <property type="match status" value="1"/>
</dbReference>
<dbReference type="PROSITE" id="PS00041">
    <property type="entry name" value="HTH_ARAC_FAMILY_1"/>
    <property type="match status" value="1"/>
</dbReference>
<dbReference type="EMBL" id="FONG01000003">
    <property type="protein sequence ID" value="SFE47820.1"/>
    <property type="molecule type" value="Genomic_DNA"/>
</dbReference>
<dbReference type="SUPFAM" id="SSF46689">
    <property type="entry name" value="Homeodomain-like"/>
    <property type="match status" value="2"/>
</dbReference>
<feature type="domain" description="HTH araC/xylS-type" evidence="7">
    <location>
        <begin position="146"/>
        <end position="246"/>
    </location>
</feature>
<dbReference type="AlphaFoldDB" id="A0A1I2AY53"/>
<dbReference type="Gene3D" id="1.10.10.60">
    <property type="entry name" value="Homeodomain-like"/>
    <property type="match status" value="1"/>
</dbReference>
<dbReference type="PANTHER" id="PTHR11019">
    <property type="entry name" value="HTH-TYPE TRANSCRIPTIONAL REGULATOR NIMR"/>
    <property type="match status" value="1"/>
</dbReference>
<evidence type="ECO:0000256" key="6">
    <source>
        <dbReference type="ARBA" id="ARBA00079449"/>
    </source>
</evidence>
<dbReference type="InterPro" id="IPR018060">
    <property type="entry name" value="HTH_AraC"/>
</dbReference>
<dbReference type="OrthoDB" id="2039152at2"/>
<dbReference type="RefSeq" id="WP_093712461.1">
    <property type="nucleotide sequence ID" value="NZ_FONG01000003.1"/>
</dbReference>
<dbReference type="GO" id="GO:0003700">
    <property type="term" value="F:DNA-binding transcription factor activity"/>
    <property type="evidence" value="ECO:0007669"/>
    <property type="project" value="InterPro"/>
</dbReference>
<gene>
    <name evidence="8" type="ORF">SAMN05216251_103240</name>
</gene>
<keyword evidence="3" id="KW-0238">DNA-binding</keyword>
<evidence type="ECO:0000256" key="2">
    <source>
        <dbReference type="ARBA" id="ARBA00023015"/>
    </source>
</evidence>
<keyword evidence="1" id="KW-0678">Repressor</keyword>
<evidence type="ECO:0000256" key="5">
    <source>
        <dbReference type="ARBA" id="ARBA00074140"/>
    </source>
</evidence>
<dbReference type="STRING" id="380248.SAMN05216251_103240"/>
<dbReference type="Proteomes" id="UP000199323">
    <property type="component" value="Unassembled WGS sequence"/>
</dbReference>
<evidence type="ECO:0000313" key="8">
    <source>
        <dbReference type="EMBL" id="SFE47820.1"/>
    </source>
</evidence>